<gene>
    <name evidence="1" type="ORF">BGC07_05520</name>
</gene>
<name>A0ABX3A0U2_9GAMM</name>
<keyword evidence="2" id="KW-1185">Reference proteome</keyword>
<dbReference type="Proteomes" id="UP000094329">
    <property type="component" value="Unassembled WGS sequence"/>
</dbReference>
<comment type="caution">
    <text evidence="1">The sequence shown here is derived from an EMBL/GenBank/DDBJ whole genome shotgun (WGS) entry which is preliminary data.</text>
</comment>
<reference evidence="1 2" key="1">
    <citation type="submission" date="2016-08" db="EMBL/GenBank/DDBJ databases">
        <title>Draft genome sequence of Candidatus Piscirickettsia litoralis, from seawater.</title>
        <authorList>
            <person name="Wan X."/>
            <person name="Lee A.J."/>
            <person name="Hou S."/>
            <person name="Donachie S.P."/>
        </authorList>
    </citation>
    <scope>NUCLEOTIDE SEQUENCE [LARGE SCALE GENOMIC DNA]</scope>
    <source>
        <strain evidence="1 2">Y2</strain>
    </source>
</reference>
<proteinExistence type="predicted"/>
<organism evidence="1 2">
    <name type="scientific">Piscirickettsia litoralis</name>
    <dbReference type="NCBI Taxonomy" id="1891921"/>
    <lineage>
        <taxon>Bacteria</taxon>
        <taxon>Pseudomonadati</taxon>
        <taxon>Pseudomonadota</taxon>
        <taxon>Gammaproteobacteria</taxon>
        <taxon>Thiotrichales</taxon>
        <taxon>Piscirickettsiaceae</taxon>
        <taxon>Piscirickettsia</taxon>
    </lineage>
</organism>
<sequence length="59" mass="7169">MSDKFDLELKHLKLLSEKLGNPYILYGFKNLNQKIDELYFNQFYRVKTLHKIYKKAICL</sequence>
<protein>
    <submittedName>
        <fullName evidence="1">Uncharacterized protein</fullName>
    </submittedName>
</protein>
<dbReference type="EMBL" id="MDTU01000001">
    <property type="protein sequence ID" value="ODN42484.1"/>
    <property type="molecule type" value="Genomic_DNA"/>
</dbReference>
<evidence type="ECO:0000313" key="1">
    <source>
        <dbReference type="EMBL" id="ODN42484.1"/>
    </source>
</evidence>
<evidence type="ECO:0000313" key="2">
    <source>
        <dbReference type="Proteomes" id="UP000094329"/>
    </source>
</evidence>
<accession>A0ABX3A0U2</accession>